<sequence length="138" mass="15909">MFFPADQCTFHKHVLTCYCVYGSSRCNVKFMTIEKPGQRKIIFGHVGAVTVMTERYFLYLWRRTIYLFQSINFKSVTCVAGLEHLMISSSGIQNSERLDQKKSSENKLTQGCTGSLEPFFTSSDNSSCKRRNRFEESD</sequence>
<keyword evidence="3" id="KW-1185">Reference proteome</keyword>
<reference evidence="2 3" key="1">
    <citation type="journal article" date="2009" name="Nature">
        <title>The Sorghum bicolor genome and the diversification of grasses.</title>
        <authorList>
            <person name="Paterson A.H."/>
            <person name="Bowers J.E."/>
            <person name="Bruggmann R."/>
            <person name="Dubchak I."/>
            <person name="Grimwood J."/>
            <person name="Gundlach H."/>
            <person name="Haberer G."/>
            <person name="Hellsten U."/>
            <person name="Mitros T."/>
            <person name="Poliakov A."/>
            <person name="Schmutz J."/>
            <person name="Spannagl M."/>
            <person name="Tang H."/>
            <person name="Wang X."/>
            <person name="Wicker T."/>
            <person name="Bharti A.K."/>
            <person name="Chapman J."/>
            <person name="Feltus F.A."/>
            <person name="Gowik U."/>
            <person name="Grigoriev I.V."/>
            <person name="Lyons E."/>
            <person name="Maher C.A."/>
            <person name="Martis M."/>
            <person name="Narechania A."/>
            <person name="Otillar R.P."/>
            <person name="Penning B.W."/>
            <person name="Salamov A.A."/>
            <person name="Wang Y."/>
            <person name="Zhang L."/>
            <person name="Carpita N.C."/>
            <person name="Freeling M."/>
            <person name="Gingle A.R."/>
            <person name="Hash C.T."/>
            <person name="Keller B."/>
            <person name="Klein P."/>
            <person name="Kresovich S."/>
            <person name="McCann M.C."/>
            <person name="Ming R."/>
            <person name="Peterson D.G."/>
            <person name="Mehboob-ur-Rahman"/>
            <person name="Ware D."/>
            <person name="Westhoff P."/>
            <person name="Mayer K.F."/>
            <person name="Messing J."/>
            <person name="Rokhsar D.S."/>
        </authorList>
    </citation>
    <scope>NUCLEOTIDE SEQUENCE [LARGE SCALE GENOMIC DNA]</scope>
    <source>
        <strain evidence="3">cv. BTx623</strain>
    </source>
</reference>
<evidence type="ECO:0000313" key="2">
    <source>
        <dbReference type="EMBL" id="OQU89691.1"/>
    </source>
</evidence>
<dbReference type="EMBL" id="CM000761">
    <property type="protein sequence ID" value="OQU89691.1"/>
    <property type="molecule type" value="Genomic_DNA"/>
</dbReference>
<reference evidence="3" key="2">
    <citation type="journal article" date="2018" name="Plant J.">
        <title>The Sorghum bicolor reference genome: improved assembly, gene annotations, a transcriptome atlas, and signatures of genome organization.</title>
        <authorList>
            <person name="McCormick R.F."/>
            <person name="Truong S.K."/>
            <person name="Sreedasyam A."/>
            <person name="Jenkins J."/>
            <person name="Shu S."/>
            <person name="Sims D."/>
            <person name="Kennedy M."/>
            <person name="Amirebrahimi M."/>
            <person name="Weers B.D."/>
            <person name="McKinley B."/>
            <person name="Mattison A."/>
            <person name="Morishige D.T."/>
            <person name="Grimwood J."/>
            <person name="Schmutz J."/>
            <person name="Mullet J.E."/>
        </authorList>
    </citation>
    <scope>NUCLEOTIDE SEQUENCE [LARGE SCALE GENOMIC DNA]</scope>
    <source>
        <strain evidence="3">cv. BTx623</strain>
    </source>
</reference>
<accession>A0A1W0W5R9</accession>
<dbReference type="AlphaFoldDB" id="A0A1W0W5R9"/>
<dbReference type="InParanoid" id="A0A1W0W5R9"/>
<feature type="compositionally biased region" description="Basic and acidic residues" evidence="1">
    <location>
        <begin position="96"/>
        <end position="105"/>
    </location>
</feature>
<protein>
    <submittedName>
        <fullName evidence="2">Uncharacterized protein</fullName>
    </submittedName>
</protein>
<feature type="region of interest" description="Disordered" evidence="1">
    <location>
        <begin position="96"/>
        <end position="116"/>
    </location>
</feature>
<dbReference type="Gramene" id="OQU89691">
    <property type="protein sequence ID" value="OQU89691"/>
    <property type="gene ID" value="SORBI_3002G247401"/>
</dbReference>
<dbReference type="Proteomes" id="UP000000768">
    <property type="component" value="Chromosome 2"/>
</dbReference>
<name>A0A1W0W5R9_SORBI</name>
<evidence type="ECO:0000313" key="3">
    <source>
        <dbReference type="Proteomes" id="UP000000768"/>
    </source>
</evidence>
<evidence type="ECO:0000256" key="1">
    <source>
        <dbReference type="SAM" id="MobiDB-lite"/>
    </source>
</evidence>
<organism evidence="2 3">
    <name type="scientific">Sorghum bicolor</name>
    <name type="common">Sorghum</name>
    <name type="synonym">Sorghum vulgare</name>
    <dbReference type="NCBI Taxonomy" id="4558"/>
    <lineage>
        <taxon>Eukaryota</taxon>
        <taxon>Viridiplantae</taxon>
        <taxon>Streptophyta</taxon>
        <taxon>Embryophyta</taxon>
        <taxon>Tracheophyta</taxon>
        <taxon>Spermatophyta</taxon>
        <taxon>Magnoliopsida</taxon>
        <taxon>Liliopsida</taxon>
        <taxon>Poales</taxon>
        <taxon>Poaceae</taxon>
        <taxon>PACMAD clade</taxon>
        <taxon>Panicoideae</taxon>
        <taxon>Andropogonodae</taxon>
        <taxon>Andropogoneae</taxon>
        <taxon>Sorghinae</taxon>
        <taxon>Sorghum</taxon>
    </lineage>
</organism>
<gene>
    <name evidence="2" type="ORF">SORBI_3002G247401</name>
</gene>
<proteinExistence type="predicted"/>